<proteinExistence type="predicted"/>
<name>A0A2J8JAL2_PANTR</name>
<comment type="caution">
    <text evidence="2">The sequence shown here is derived from an EMBL/GenBank/DDBJ whole genome shotgun (WGS) entry which is preliminary data.</text>
</comment>
<feature type="region of interest" description="Disordered" evidence="1">
    <location>
        <begin position="1"/>
        <end position="29"/>
    </location>
</feature>
<gene>
    <name evidence="2" type="ORF">CK820_G0049331</name>
</gene>
<sequence>MKGQQKTAETEEGTVQIQEGAVATGEDPTSVAIASIQSAATFPDPNVK</sequence>
<evidence type="ECO:0000313" key="3">
    <source>
        <dbReference type="Proteomes" id="UP000236370"/>
    </source>
</evidence>
<feature type="compositionally biased region" description="Polar residues" evidence="1">
    <location>
        <begin position="1"/>
        <end position="17"/>
    </location>
</feature>
<reference evidence="2 3" key="1">
    <citation type="submission" date="2017-12" db="EMBL/GenBank/DDBJ databases">
        <title>High-resolution comparative analysis of great ape genomes.</title>
        <authorList>
            <person name="Pollen A."/>
            <person name="Hastie A."/>
            <person name="Hormozdiari F."/>
            <person name="Dougherty M."/>
            <person name="Liu R."/>
            <person name="Chaisson M."/>
            <person name="Hoppe E."/>
            <person name="Hill C."/>
            <person name="Pang A."/>
            <person name="Hillier L."/>
            <person name="Baker C."/>
            <person name="Armstrong J."/>
            <person name="Shendure J."/>
            <person name="Paten B."/>
            <person name="Wilson R."/>
            <person name="Chao H."/>
            <person name="Schneider V."/>
            <person name="Ventura M."/>
            <person name="Kronenberg Z."/>
            <person name="Murali S."/>
            <person name="Gordon D."/>
            <person name="Cantsilieris S."/>
            <person name="Munson K."/>
            <person name="Nelson B."/>
            <person name="Raja A."/>
            <person name="Underwood J."/>
            <person name="Diekhans M."/>
            <person name="Fiddes I."/>
            <person name="Haussler D."/>
            <person name="Eichler E."/>
        </authorList>
    </citation>
    <scope>NUCLEOTIDE SEQUENCE [LARGE SCALE GENOMIC DNA]</scope>
    <source>
        <strain evidence="2">Yerkes chimp pedigree #C0471</strain>
    </source>
</reference>
<dbReference type="EMBL" id="NBAG03000493">
    <property type="protein sequence ID" value="PNI19804.1"/>
    <property type="molecule type" value="Genomic_DNA"/>
</dbReference>
<protein>
    <submittedName>
        <fullName evidence="2">USF1 isoform 5</fullName>
    </submittedName>
</protein>
<evidence type="ECO:0000313" key="2">
    <source>
        <dbReference type="EMBL" id="PNI19804.1"/>
    </source>
</evidence>
<evidence type="ECO:0000256" key="1">
    <source>
        <dbReference type="SAM" id="MobiDB-lite"/>
    </source>
</evidence>
<accession>A0A2J8JAL2</accession>
<dbReference type="AlphaFoldDB" id="A0A2J8JAL2"/>
<organism evidence="2 3">
    <name type="scientific">Pan troglodytes</name>
    <name type="common">Chimpanzee</name>
    <dbReference type="NCBI Taxonomy" id="9598"/>
    <lineage>
        <taxon>Eukaryota</taxon>
        <taxon>Metazoa</taxon>
        <taxon>Chordata</taxon>
        <taxon>Craniata</taxon>
        <taxon>Vertebrata</taxon>
        <taxon>Euteleostomi</taxon>
        <taxon>Mammalia</taxon>
        <taxon>Eutheria</taxon>
        <taxon>Euarchontoglires</taxon>
        <taxon>Primates</taxon>
        <taxon>Haplorrhini</taxon>
        <taxon>Catarrhini</taxon>
        <taxon>Hominidae</taxon>
        <taxon>Pan</taxon>
    </lineage>
</organism>
<dbReference type="Proteomes" id="UP000236370">
    <property type="component" value="Unassembled WGS sequence"/>
</dbReference>